<dbReference type="GO" id="GO:0008610">
    <property type="term" value="P:lipid biosynthetic process"/>
    <property type="evidence" value="ECO:0007669"/>
    <property type="project" value="InterPro"/>
</dbReference>
<dbReference type="GO" id="GO:0005506">
    <property type="term" value="F:iron ion binding"/>
    <property type="evidence" value="ECO:0007669"/>
    <property type="project" value="InterPro"/>
</dbReference>
<evidence type="ECO:0000256" key="1">
    <source>
        <dbReference type="ARBA" id="ARBA00004370"/>
    </source>
</evidence>
<evidence type="ECO:0000256" key="2">
    <source>
        <dbReference type="ARBA" id="ARBA00022692"/>
    </source>
</evidence>
<dbReference type="Pfam" id="PF04116">
    <property type="entry name" value="FA_hydroxylase"/>
    <property type="match status" value="1"/>
</dbReference>
<evidence type="ECO:0000259" key="7">
    <source>
        <dbReference type="Pfam" id="PF04116"/>
    </source>
</evidence>
<evidence type="ECO:0000256" key="3">
    <source>
        <dbReference type="ARBA" id="ARBA00022989"/>
    </source>
</evidence>
<feature type="region of interest" description="Disordered" evidence="5">
    <location>
        <begin position="291"/>
        <end position="310"/>
    </location>
</feature>
<accession>A0AAV3TYS1</accession>
<reference evidence="9" key="1">
    <citation type="journal article" date="2019" name="Int. J. Syst. Evol. Microbiol.">
        <title>The Global Catalogue of Microorganisms (GCM) 10K type strain sequencing project: providing services to taxonomists for standard genome sequencing and annotation.</title>
        <authorList>
            <consortium name="The Broad Institute Genomics Platform"/>
            <consortium name="The Broad Institute Genome Sequencing Center for Infectious Disease"/>
            <person name="Wu L."/>
            <person name="Ma J."/>
        </authorList>
    </citation>
    <scope>NUCLEOTIDE SEQUENCE [LARGE SCALE GENOMIC DNA]</scope>
    <source>
        <strain evidence="9">JCM 19134</strain>
    </source>
</reference>
<keyword evidence="2 6" id="KW-0812">Transmembrane</keyword>
<comment type="subcellular location">
    <subcellularLocation>
        <location evidence="1">Membrane</location>
    </subcellularLocation>
</comment>
<dbReference type="GO" id="GO:0016020">
    <property type="term" value="C:membrane"/>
    <property type="evidence" value="ECO:0007669"/>
    <property type="project" value="UniProtKB-SubCell"/>
</dbReference>
<evidence type="ECO:0000256" key="5">
    <source>
        <dbReference type="SAM" id="MobiDB-lite"/>
    </source>
</evidence>
<feature type="transmembrane region" description="Helical" evidence="6">
    <location>
        <begin position="82"/>
        <end position="101"/>
    </location>
</feature>
<comment type="caution">
    <text evidence="8">The sequence shown here is derived from an EMBL/GenBank/DDBJ whole genome shotgun (WGS) entry which is preliminary data.</text>
</comment>
<evidence type="ECO:0000313" key="8">
    <source>
        <dbReference type="EMBL" id="GAA4934115.1"/>
    </source>
</evidence>
<dbReference type="RefSeq" id="WP_345417603.1">
    <property type="nucleotide sequence ID" value="NZ_AP031496.1"/>
</dbReference>
<dbReference type="AlphaFoldDB" id="A0AAV3TYS1"/>
<evidence type="ECO:0000313" key="9">
    <source>
        <dbReference type="Proteomes" id="UP001409585"/>
    </source>
</evidence>
<name>A0AAV3TYS1_9ALTE</name>
<feature type="transmembrane region" description="Helical" evidence="6">
    <location>
        <begin position="113"/>
        <end position="131"/>
    </location>
</feature>
<dbReference type="EMBL" id="BAABLX010000007">
    <property type="protein sequence ID" value="GAA4934115.1"/>
    <property type="molecule type" value="Genomic_DNA"/>
</dbReference>
<dbReference type="InterPro" id="IPR006694">
    <property type="entry name" value="Fatty_acid_hydroxylase"/>
</dbReference>
<dbReference type="Proteomes" id="UP001409585">
    <property type="component" value="Unassembled WGS sequence"/>
</dbReference>
<keyword evidence="4 6" id="KW-0472">Membrane</keyword>
<keyword evidence="3 6" id="KW-1133">Transmembrane helix</keyword>
<proteinExistence type="predicted"/>
<keyword evidence="9" id="KW-1185">Reference proteome</keyword>
<dbReference type="PANTHER" id="PTHR11863">
    <property type="entry name" value="STEROL DESATURASE"/>
    <property type="match status" value="1"/>
</dbReference>
<dbReference type="InterPro" id="IPR050307">
    <property type="entry name" value="Sterol_Desaturase_Related"/>
</dbReference>
<organism evidence="8 9">
    <name type="scientific">Halioxenophilus aromaticivorans</name>
    <dbReference type="NCBI Taxonomy" id="1306992"/>
    <lineage>
        <taxon>Bacteria</taxon>
        <taxon>Pseudomonadati</taxon>
        <taxon>Pseudomonadota</taxon>
        <taxon>Gammaproteobacteria</taxon>
        <taxon>Alteromonadales</taxon>
        <taxon>Alteromonadaceae</taxon>
        <taxon>Halioxenophilus</taxon>
    </lineage>
</organism>
<evidence type="ECO:0000256" key="6">
    <source>
        <dbReference type="SAM" id="Phobius"/>
    </source>
</evidence>
<evidence type="ECO:0000256" key="4">
    <source>
        <dbReference type="ARBA" id="ARBA00023136"/>
    </source>
</evidence>
<protein>
    <recommendedName>
        <fullName evidence="7">Fatty acid hydroxylase domain-containing protein</fullName>
    </recommendedName>
</protein>
<feature type="transmembrane region" description="Helical" evidence="6">
    <location>
        <begin position="24"/>
        <end position="44"/>
    </location>
</feature>
<gene>
    <name evidence="8" type="ORF">GCM10025791_08640</name>
</gene>
<feature type="compositionally biased region" description="Polar residues" evidence="5">
    <location>
        <begin position="299"/>
        <end position="310"/>
    </location>
</feature>
<dbReference type="GO" id="GO:0016491">
    <property type="term" value="F:oxidoreductase activity"/>
    <property type="evidence" value="ECO:0007669"/>
    <property type="project" value="InterPro"/>
</dbReference>
<feature type="domain" description="Fatty acid hydroxylase" evidence="7">
    <location>
        <begin position="126"/>
        <end position="272"/>
    </location>
</feature>
<sequence>MDLNTLNNFLTDIAVAPFTGGSRLAWPFLVASVVLLFAFLLFSANNAVLRGQARQLLTWRYWLNGQSGLDLAYTLLNSALKLWVLVPLLASQMVATIWVINLLQQAFGPGPDWQLAAVGMAGLFTVVFFLLDDVTRFALHWALHRVPGLWHLHKVHHAAENLTPLTLLRVHPLEMALYYCRSLAVVSVVGGVFIYCFVGKVMAWDIIGINGFAFLFNALGANLRHSPVAIQFGALEKWFISPAQHQIHHSVQPQHHNVNYGSALAIWDRWLGSWRSGAEAIDLKFGLSQGQPLRDHPSTSHSPASGQIVR</sequence>